<evidence type="ECO:0000256" key="3">
    <source>
        <dbReference type="SAM" id="SignalP"/>
    </source>
</evidence>
<evidence type="ECO:0000256" key="2">
    <source>
        <dbReference type="ARBA" id="ARBA00023276"/>
    </source>
</evidence>
<dbReference type="InterPro" id="IPR028203">
    <property type="entry name" value="PSII_CF48-like_dom"/>
</dbReference>
<dbReference type="Gene3D" id="2.130.10.10">
    <property type="entry name" value="YVTN repeat-like/Quinoprotein amine dehydrogenase"/>
    <property type="match status" value="1"/>
</dbReference>
<dbReference type="Pfam" id="PF14870">
    <property type="entry name" value="PSII_BNR"/>
    <property type="match status" value="2"/>
</dbReference>
<dbReference type="PANTHER" id="PTHR47199">
    <property type="entry name" value="PHOTOSYSTEM II STABILITY/ASSEMBLY FACTOR HCF136, CHLOROPLASTIC"/>
    <property type="match status" value="1"/>
</dbReference>
<proteinExistence type="predicted"/>
<dbReference type="AlphaFoldDB" id="A0A1H0PDG6"/>
<feature type="chain" id="PRO_5017426236" description="Photosynthesis system II assembly factor Ycf48/Hcf136-like domain-containing protein" evidence="3">
    <location>
        <begin position="21"/>
        <end position="324"/>
    </location>
</feature>
<dbReference type="OrthoDB" id="9813892at2"/>
<feature type="domain" description="Photosynthesis system II assembly factor Ycf48/Hcf136-like" evidence="4">
    <location>
        <begin position="53"/>
        <end position="156"/>
    </location>
</feature>
<name>A0A1H0PDG6_9PSED</name>
<dbReference type="GO" id="GO:0009523">
    <property type="term" value="C:photosystem II"/>
    <property type="evidence" value="ECO:0007669"/>
    <property type="project" value="UniProtKB-KW"/>
</dbReference>
<sequence length="324" mass="34131">MSKLIGYAFCLFVATLVAFAFSPRSEGARQPAQVDLTRVQINDLVRFDGGMVAVGERGLIVRSSDDGKTWQSRRNDDELPITLTGVIDLGDGALLAVGHDGLILRSADAGDSWTVVQHDGETGEPLLGAWSGDGRQVYAFGSFGKFLVSKDGGRTWAPGELPISGQHLNDMAGSADGRRMIVGEVGLVLRSQDGGANWEQIEPFYSGSLFGVAQLAGSHWVAYGMRGNVFVTADDGRSWTQVRLSHKLPLYGHAKNGDGVVIVGTGGAEVRLDGEGRLLSSGFLGGVGTLTSAVMLPGGKLFVAGQSGLLQERDVLQLAASAKK</sequence>
<feature type="signal peptide" evidence="3">
    <location>
        <begin position="1"/>
        <end position="20"/>
    </location>
</feature>
<dbReference type="EMBL" id="FNIJ01000020">
    <property type="protein sequence ID" value="SDP02790.1"/>
    <property type="molecule type" value="Genomic_DNA"/>
</dbReference>
<dbReference type="RefSeq" id="WP_084314095.1">
    <property type="nucleotide sequence ID" value="NZ_FNIJ01000020.1"/>
</dbReference>
<keyword evidence="6" id="KW-1185">Reference proteome</keyword>
<protein>
    <recommendedName>
        <fullName evidence="4">Photosynthesis system II assembly factor Ycf48/Hcf136-like domain-containing protein</fullName>
    </recommendedName>
</protein>
<evidence type="ECO:0000256" key="1">
    <source>
        <dbReference type="ARBA" id="ARBA00022531"/>
    </source>
</evidence>
<dbReference type="SUPFAM" id="SSF110296">
    <property type="entry name" value="Oligoxyloglucan reducing end-specific cellobiohydrolase"/>
    <property type="match status" value="1"/>
</dbReference>
<evidence type="ECO:0000313" key="5">
    <source>
        <dbReference type="EMBL" id="SDP02790.1"/>
    </source>
</evidence>
<accession>A0A1H0PDG6</accession>
<dbReference type="PANTHER" id="PTHR47199:SF2">
    <property type="entry name" value="PHOTOSYSTEM II STABILITY_ASSEMBLY FACTOR HCF136, CHLOROPLASTIC"/>
    <property type="match status" value="1"/>
</dbReference>
<dbReference type="CDD" id="cd15482">
    <property type="entry name" value="Sialidase_non-viral"/>
    <property type="match status" value="1"/>
</dbReference>
<keyword evidence="1" id="KW-0602">Photosynthesis</keyword>
<keyword evidence="2" id="KW-0604">Photosystem II</keyword>
<feature type="domain" description="Photosynthesis system II assembly factor Ycf48/Hcf136-like" evidence="4">
    <location>
        <begin position="167"/>
        <end position="249"/>
    </location>
</feature>
<dbReference type="InterPro" id="IPR015943">
    <property type="entry name" value="WD40/YVTN_repeat-like_dom_sf"/>
</dbReference>
<evidence type="ECO:0000313" key="6">
    <source>
        <dbReference type="Proteomes" id="UP000242957"/>
    </source>
</evidence>
<gene>
    <name evidence="5" type="ORF">SAMN05216193_12045</name>
</gene>
<organism evidence="5 6">
    <name type="scientific">Pseudomonas jinjuensis</name>
    <dbReference type="NCBI Taxonomy" id="198616"/>
    <lineage>
        <taxon>Bacteria</taxon>
        <taxon>Pseudomonadati</taxon>
        <taxon>Pseudomonadota</taxon>
        <taxon>Gammaproteobacteria</taxon>
        <taxon>Pseudomonadales</taxon>
        <taxon>Pseudomonadaceae</taxon>
        <taxon>Pseudomonas</taxon>
    </lineage>
</organism>
<dbReference type="Proteomes" id="UP000242957">
    <property type="component" value="Unassembled WGS sequence"/>
</dbReference>
<dbReference type="GO" id="GO:0015979">
    <property type="term" value="P:photosynthesis"/>
    <property type="evidence" value="ECO:0007669"/>
    <property type="project" value="UniProtKB-KW"/>
</dbReference>
<keyword evidence="3" id="KW-0732">Signal</keyword>
<reference evidence="6" key="1">
    <citation type="submission" date="2016-10" db="EMBL/GenBank/DDBJ databases">
        <authorList>
            <person name="Varghese N."/>
            <person name="Submissions S."/>
        </authorList>
    </citation>
    <scope>NUCLEOTIDE SEQUENCE [LARGE SCALE GENOMIC DNA]</scope>
    <source>
        <strain evidence="6">JCM 21621</strain>
    </source>
</reference>
<dbReference type="STRING" id="198616.SAMN05216193_12045"/>
<evidence type="ECO:0000259" key="4">
    <source>
        <dbReference type="Pfam" id="PF14870"/>
    </source>
</evidence>